<evidence type="ECO:0000259" key="33">
    <source>
        <dbReference type="PROSITE" id="PS50893"/>
    </source>
</evidence>
<evidence type="ECO:0000256" key="9">
    <source>
        <dbReference type="ARBA" id="ARBA00022475"/>
    </source>
</evidence>
<dbReference type="InterPro" id="IPR027417">
    <property type="entry name" value="P-loop_NTPase"/>
</dbReference>
<evidence type="ECO:0000256" key="10">
    <source>
        <dbReference type="ARBA" id="ARBA00022553"/>
    </source>
</evidence>
<dbReference type="GO" id="GO:0140359">
    <property type="term" value="F:ABC-type transporter activity"/>
    <property type="evidence" value="ECO:0007669"/>
    <property type="project" value="InterPro"/>
</dbReference>
<dbReference type="InterPro" id="IPR011527">
    <property type="entry name" value="ABC1_TM_dom"/>
</dbReference>
<keyword evidence="9" id="KW-1003">Cell membrane</keyword>
<evidence type="ECO:0000256" key="24">
    <source>
        <dbReference type="ARBA" id="ARBA00024167"/>
    </source>
</evidence>
<feature type="transmembrane region" description="Helical" evidence="31">
    <location>
        <begin position="122"/>
        <end position="144"/>
    </location>
</feature>
<keyword evidence="18 31" id="KW-0472">Membrane</keyword>
<feature type="region of interest" description="Disordered" evidence="32">
    <location>
        <begin position="1442"/>
        <end position="1476"/>
    </location>
</feature>
<dbReference type="Pfam" id="PF00005">
    <property type="entry name" value="ABC_tran"/>
    <property type="match status" value="2"/>
</dbReference>
<evidence type="ECO:0000256" key="6">
    <source>
        <dbReference type="ARBA" id="ARBA00012195"/>
    </source>
</evidence>
<keyword evidence="13 31" id="KW-0547">Nucleotide-binding</keyword>
<evidence type="ECO:0000256" key="18">
    <source>
        <dbReference type="ARBA" id="ARBA00023136"/>
    </source>
</evidence>
<dbReference type="FunFam" id="1.20.1560.10:FF:000017">
    <property type="entry name" value="Cystic fibrosis transmembrane conductance regulator"/>
    <property type="match status" value="1"/>
</dbReference>
<dbReference type="InterPro" id="IPR025837">
    <property type="entry name" value="CFTR_reg_dom"/>
</dbReference>
<dbReference type="FunFam" id="1.20.1560.10:FF:000013">
    <property type="entry name" value="ABC transporter C family member 2"/>
    <property type="match status" value="1"/>
</dbReference>
<evidence type="ECO:0000256" key="16">
    <source>
        <dbReference type="ARBA" id="ARBA00022840"/>
    </source>
</evidence>
<evidence type="ECO:0000256" key="30">
    <source>
        <dbReference type="ARBA" id="ARBA00048778"/>
    </source>
</evidence>
<reference evidence="35" key="1">
    <citation type="submission" date="2025-08" db="UniProtKB">
        <authorList>
            <consortium name="Ensembl"/>
        </authorList>
    </citation>
    <scope>IDENTIFICATION</scope>
</reference>
<evidence type="ECO:0000256" key="32">
    <source>
        <dbReference type="SAM" id="MobiDB-lite"/>
    </source>
</evidence>
<dbReference type="SUPFAM" id="SSF52540">
    <property type="entry name" value="P-loop containing nucleoside triphosphate hydrolases"/>
    <property type="match status" value="2"/>
</dbReference>
<dbReference type="Proteomes" id="UP000694427">
    <property type="component" value="Unplaced"/>
</dbReference>
<keyword evidence="16 31" id="KW-0067">ATP-binding</keyword>
<dbReference type="InterPro" id="IPR003439">
    <property type="entry name" value="ABC_transporter-like_ATP-bd"/>
</dbReference>
<dbReference type="Pfam" id="PF14396">
    <property type="entry name" value="CFTR_R"/>
    <property type="match status" value="1"/>
</dbReference>
<keyword evidence="23 31" id="KW-0407">Ion channel</keyword>
<dbReference type="GO" id="GO:0016324">
    <property type="term" value="C:apical plasma membrane"/>
    <property type="evidence" value="ECO:0007669"/>
    <property type="project" value="UniProtKB-SubCell"/>
</dbReference>
<dbReference type="GO" id="GO:0005829">
    <property type="term" value="C:cytosol"/>
    <property type="evidence" value="ECO:0007669"/>
    <property type="project" value="TreeGrafter"/>
</dbReference>
<dbReference type="InterPro" id="IPR050173">
    <property type="entry name" value="ABC_transporter_C-like"/>
</dbReference>
<reference evidence="35" key="2">
    <citation type="submission" date="2025-09" db="UniProtKB">
        <authorList>
            <consortium name="Ensembl"/>
        </authorList>
    </citation>
    <scope>IDENTIFICATION</scope>
</reference>
<comment type="catalytic activity">
    <reaction evidence="30">
        <text>ATP + H2O = ADP + phosphate + H(+)</text>
        <dbReference type="Rhea" id="RHEA:13065"/>
        <dbReference type="ChEBI" id="CHEBI:15377"/>
        <dbReference type="ChEBI" id="CHEBI:15378"/>
        <dbReference type="ChEBI" id="CHEBI:30616"/>
        <dbReference type="ChEBI" id="CHEBI:43474"/>
        <dbReference type="ChEBI" id="CHEBI:456216"/>
    </reaction>
    <physiologicalReaction direction="left-to-right" evidence="30">
        <dbReference type="Rhea" id="RHEA:13066"/>
    </physiologicalReaction>
</comment>
<dbReference type="Ensembl" id="ENSCCRT00010000454.1">
    <property type="protein sequence ID" value="ENSCCRP00010000418.1"/>
    <property type="gene ID" value="ENSCCRG00010000181.1"/>
</dbReference>
<evidence type="ECO:0000256" key="11">
    <source>
        <dbReference type="ARBA" id="ARBA00022692"/>
    </source>
</evidence>
<dbReference type="GO" id="GO:0031901">
    <property type="term" value="C:early endosome membrane"/>
    <property type="evidence" value="ECO:0007669"/>
    <property type="project" value="UniProtKB-SubCell"/>
</dbReference>
<evidence type="ECO:0000313" key="36">
    <source>
        <dbReference type="Proteomes" id="UP000694427"/>
    </source>
</evidence>
<evidence type="ECO:0000256" key="21">
    <source>
        <dbReference type="ARBA" id="ARBA00023214"/>
    </source>
</evidence>
<evidence type="ECO:0000256" key="19">
    <source>
        <dbReference type="ARBA" id="ARBA00023173"/>
    </source>
</evidence>
<dbReference type="PROSITE" id="PS50893">
    <property type="entry name" value="ABC_TRANSPORTER_2"/>
    <property type="match status" value="2"/>
</dbReference>
<evidence type="ECO:0000256" key="15">
    <source>
        <dbReference type="ARBA" id="ARBA00022824"/>
    </source>
</evidence>
<evidence type="ECO:0000256" key="14">
    <source>
        <dbReference type="ARBA" id="ARBA00022753"/>
    </source>
</evidence>
<keyword evidence="19 31" id="KW-0869">Chloride channel</keyword>
<dbReference type="NCBIfam" id="TIGR01271">
    <property type="entry name" value="CFTR_protein"/>
    <property type="match status" value="1"/>
</dbReference>
<dbReference type="PRINTS" id="PR01851">
    <property type="entry name" value="CYSFIBREGLTR"/>
</dbReference>
<dbReference type="SMART" id="SM00382">
    <property type="entry name" value="AAA"/>
    <property type="match status" value="2"/>
</dbReference>
<dbReference type="GO" id="GO:0005524">
    <property type="term" value="F:ATP binding"/>
    <property type="evidence" value="ECO:0007669"/>
    <property type="project" value="UniProtKB-KW"/>
</dbReference>
<comment type="catalytic activity">
    <reaction evidence="24">
        <text>chloride(in) = chloride(out)</text>
        <dbReference type="Rhea" id="RHEA:29823"/>
        <dbReference type="ChEBI" id="CHEBI:17996"/>
    </reaction>
</comment>
<dbReference type="GO" id="GO:0005789">
    <property type="term" value="C:endoplasmic reticulum membrane"/>
    <property type="evidence" value="ECO:0007669"/>
    <property type="project" value="UniProtKB-SubCell"/>
</dbReference>
<comment type="subcellular location">
    <subcellularLocation>
        <location evidence="2">Apical cell membrane</location>
        <topology evidence="2">Multi-pass membrane protein</topology>
    </subcellularLocation>
    <subcellularLocation>
        <location evidence="31">Cell membrane</location>
        <topology evidence="31">Multi-pass membrane protein</topology>
    </subcellularLocation>
    <subcellularLocation>
        <location evidence="4">Early endosome membrane</location>
        <topology evidence="4">Multi-pass membrane protein</topology>
    </subcellularLocation>
    <subcellularLocation>
        <location evidence="3">Endoplasmic reticulum membrane</location>
        <topology evidence="3">Multi-pass membrane protein</topology>
    </subcellularLocation>
    <subcellularLocation>
        <location evidence="1">Recycling endosome membrane</location>
        <topology evidence="1">Multi-pass membrane protein</topology>
    </subcellularLocation>
</comment>
<dbReference type="Pfam" id="PF00664">
    <property type="entry name" value="ABC_membrane"/>
    <property type="match status" value="2"/>
</dbReference>
<dbReference type="CDD" id="cd18594">
    <property type="entry name" value="ABC_6TM_CFTR_D1"/>
    <property type="match status" value="1"/>
</dbReference>
<dbReference type="PANTHER" id="PTHR24223">
    <property type="entry name" value="ATP-BINDING CASSETTE SUB-FAMILY C"/>
    <property type="match status" value="1"/>
</dbReference>
<evidence type="ECO:0000259" key="34">
    <source>
        <dbReference type="PROSITE" id="PS50929"/>
    </source>
</evidence>
<feature type="transmembrane region" description="Helical" evidence="31">
    <location>
        <begin position="848"/>
        <end position="874"/>
    </location>
</feature>
<keyword evidence="36" id="KW-1185">Reference proteome</keyword>
<evidence type="ECO:0000256" key="1">
    <source>
        <dbReference type="ARBA" id="ARBA00004195"/>
    </source>
</evidence>
<evidence type="ECO:0000256" key="12">
    <source>
        <dbReference type="ARBA" id="ARBA00022737"/>
    </source>
</evidence>
<evidence type="ECO:0000256" key="26">
    <source>
        <dbReference type="ARBA" id="ARBA00031358"/>
    </source>
</evidence>
<feature type="compositionally biased region" description="Acidic residues" evidence="32">
    <location>
        <begin position="1465"/>
        <end position="1476"/>
    </location>
</feature>
<evidence type="ECO:0000256" key="13">
    <source>
        <dbReference type="ARBA" id="ARBA00022741"/>
    </source>
</evidence>
<dbReference type="Gene3D" id="3.40.50.300">
    <property type="entry name" value="P-loop containing nucleotide triphosphate hydrolases"/>
    <property type="match status" value="3"/>
</dbReference>
<dbReference type="Gene3D" id="1.20.1560.10">
    <property type="entry name" value="ABC transporter type 1, transmembrane domain"/>
    <property type="match status" value="2"/>
</dbReference>
<name>A0A8C1FZK8_CYPCA</name>
<keyword evidence="20" id="KW-0325">Glycoprotein</keyword>
<keyword evidence="31" id="KW-0406">Ion transport</keyword>
<evidence type="ECO:0000256" key="22">
    <source>
        <dbReference type="ARBA" id="ARBA00023235"/>
    </source>
</evidence>
<feature type="transmembrane region" description="Helical" evidence="31">
    <location>
        <begin position="305"/>
        <end position="328"/>
    </location>
</feature>
<feature type="domain" description="ABC transmembrane type-1" evidence="34">
    <location>
        <begin position="851"/>
        <end position="1154"/>
    </location>
</feature>
<evidence type="ECO:0000256" key="29">
    <source>
        <dbReference type="ARBA" id="ARBA00044653"/>
    </source>
</evidence>
<comment type="catalytic activity">
    <reaction evidence="29">
        <text>hydrogencarbonate(in) = hydrogencarbonate(out)</text>
        <dbReference type="Rhea" id="RHEA:28695"/>
        <dbReference type="ChEBI" id="CHEBI:17544"/>
    </reaction>
</comment>
<evidence type="ECO:0000256" key="20">
    <source>
        <dbReference type="ARBA" id="ARBA00023180"/>
    </source>
</evidence>
<evidence type="ECO:0000256" key="3">
    <source>
        <dbReference type="ARBA" id="ARBA00004477"/>
    </source>
</evidence>
<proteinExistence type="inferred from homology"/>
<dbReference type="InterPro" id="IPR009147">
    <property type="entry name" value="CFTR/ABCC7"/>
</dbReference>
<evidence type="ECO:0000313" key="35">
    <source>
        <dbReference type="Ensembl" id="ENSCCRP00010000418.1"/>
    </source>
</evidence>
<keyword evidence="21 31" id="KW-0868">Chloride</keyword>
<dbReference type="GO" id="GO:0015701">
    <property type="term" value="P:bicarbonate transport"/>
    <property type="evidence" value="ECO:0007669"/>
    <property type="project" value="TreeGrafter"/>
</dbReference>
<feature type="transmembrane region" description="Helical" evidence="31">
    <location>
        <begin position="1098"/>
        <end position="1116"/>
    </location>
</feature>
<organism evidence="35 36">
    <name type="scientific">Cyprinus carpio</name>
    <name type="common">Common carp</name>
    <dbReference type="NCBI Taxonomy" id="7962"/>
    <lineage>
        <taxon>Eukaryota</taxon>
        <taxon>Metazoa</taxon>
        <taxon>Chordata</taxon>
        <taxon>Craniata</taxon>
        <taxon>Vertebrata</taxon>
        <taxon>Euteleostomi</taxon>
        <taxon>Actinopterygii</taxon>
        <taxon>Neopterygii</taxon>
        <taxon>Teleostei</taxon>
        <taxon>Ostariophysi</taxon>
        <taxon>Cypriniformes</taxon>
        <taxon>Cyprinidae</taxon>
        <taxon>Cyprininae</taxon>
        <taxon>Cyprinus</taxon>
    </lineage>
</organism>
<evidence type="ECO:0000256" key="31">
    <source>
        <dbReference type="RuleBase" id="RU362037"/>
    </source>
</evidence>
<evidence type="ECO:0000256" key="23">
    <source>
        <dbReference type="ARBA" id="ARBA00023303"/>
    </source>
</evidence>
<keyword evidence="14" id="KW-0967">Endosome</keyword>
<keyword evidence="22" id="KW-0413">Isomerase</keyword>
<dbReference type="SUPFAM" id="SSF90123">
    <property type="entry name" value="ABC transporter transmembrane region"/>
    <property type="match status" value="2"/>
</dbReference>
<evidence type="ECO:0000256" key="25">
    <source>
        <dbReference type="ARBA" id="ARBA00029720"/>
    </source>
</evidence>
<accession>A0A8C1FZK8</accession>
<evidence type="ECO:0000256" key="27">
    <source>
        <dbReference type="ARBA" id="ARBA00033163"/>
    </source>
</evidence>
<keyword evidence="11 31" id="KW-0812">Transmembrane</keyword>
<evidence type="ECO:0000256" key="4">
    <source>
        <dbReference type="ARBA" id="ARBA00004520"/>
    </source>
</evidence>
<feature type="transmembrane region" description="Helical" evidence="31">
    <location>
        <begin position="986"/>
        <end position="1007"/>
    </location>
</feature>
<evidence type="ECO:0000256" key="17">
    <source>
        <dbReference type="ARBA" id="ARBA00022989"/>
    </source>
</evidence>
<comment type="similarity">
    <text evidence="5 31">Belongs to the ABC transporter superfamily. ABCC family. CFTR transporter (TC 3.A.1.202) subfamily.</text>
</comment>
<keyword evidence="8 31" id="KW-0813">Transport</keyword>
<feature type="domain" description="ABC transporter" evidence="33">
    <location>
        <begin position="424"/>
        <end position="636"/>
    </location>
</feature>
<feature type="transmembrane region" description="Helical" evidence="31">
    <location>
        <begin position="925"/>
        <end position="943"/>
    </location>
</feature>
<feature type="transmembrane region" description="Helical" evidence="31">
    <location>
        <begin position="222"/>
        <end position="241"/>
    </location>
</feature>
<dbReference type="EC" id="5.6.1.6" evidence="6 31"/>
<dbReference type="GO" id="GO:0055038">
    <property type="term" value="C:recycling endosome membrane"/>
    <property type="evidence" value="ECO:0007669"/>
    <property type="project" value="UniProtKB-SubCell"/>
</dbReference>
<dbReference type="InterPro" id="IPR036640">
    <property type="entry name" value="ABC1_TM_sf"/>
</dbReference>
<feature type="transmembrane region" description="Helical" evidence="31">
    <location>
        <begin position="195"/>
        <end position="216"/>
    </location>
</feature>
<evidence type="ECO:0000256" key="5">
    <source>
        <dbReference type="ARBA" id="ARBA00009118"/>
    </source>
</evidence>
<evidence type="ECO:0000256" key="2">
    <source>
        <dbReference type="ARBA" id="ARBA00004424"/>
    </source>
</evidence>
<dbReference type="GO" id="GO:0016887">
    <property type="term" value="F:ATP hydrolysis activity"/>
    <property type="evidence" value="ECO:0007669"/>
    <property type="project" value="InterPro"/>
</dbReference>
<feature type="domain" description="ABC transporter" evidence="33">
    <location>
        <begin position="1202"/>
        <end position="1435"/>
    </location>
</feature>
<keyword evidence="15" id="KW-0256">Endoplasmic reticulum</keyword>
<dbReference type="PANTHER" id="PTHR24223:SF19">
    <property type="entry name" value="CYSTIC FIBROSIS TRANSMEMBRANE CONDUCTANCE REGULATOR"/>
    <property type="match status" value="1"/>
</dbReference>
<dbReference type="FunFam" id="3.40.50.300:FF:001172">
    <property type="entry name" value="Cystic fibrosis transmembrane conductance regulator"/>
    <property type="match status" value="1"/>
</dbReference>
<dbReference type="GO" id="GO:0034707">
    <property type="term" value="C:chloride channel complex"/>
    <property type="evidence" value="ECO:0007669"/>
    <property type="project" value="UniProtKB-UniRule"/>
</dbReference>
<evidence type="ECO:0000256" key="28">
    <source>
        <dbReference type="ARBA" id="ARBA00034073"/>
    </source>
</evidence>
<keyword evidence="17 31" id="KW-1133">Transmembrane helix</keyword>
<comment type="function">
    <text evidence="31">Epithelial ion channel that plays an important role in the regulation of epithelial ion and water transport and fluid homeostasis. Mediates the transport of chloride ions across the cell membrane. Possesses an intrinsic ATPase activity and utilizes ATP to gate its channel; the passive flow of anions through the channel is gated by cycles of ATP binding and hydrolysis by the ATP-binding domains. The ion channel is also permeable to HCO(3)(-); selectivity depends on the extracellular chloride concentration. Exerts its function also by modulating the activity of other ion channels and transporters. Contributes to the regulation of the pH and the ion content of the epithelial fluid layer.</text>
</comment>
<feature type="transmembrane region" description="Helical" evidence="31">
    <location>
        <begin position="1128"/>
        <end position="1152"/>
    </location>
</feature>
<dbReference type="PROSITE" id="PS50929">
    <property type="entry name" value="ABC_TM1F"/>
    <property type="match status" value="2"/>
</dbReference>
<keyword evidence="10 31" id="KW-0597">Phosphoprotein</keyword>
<comment type="catalytic activity">
    <reaction evidence="28 31">
        <text>ATP + H2O + closed Cl(-) channel = ADP + phosphate + open Cl(-) channel.</text>
        <dbReference type="EC" id="5.6.1.6"/>
    </reaction>
</comment>
<dbReference type="GO" id="GO:0005260">
    <property type="term" value="F:intracellularly ATP-gated chloride channel activity"/>
    <property type="evidence" value="ECO:0007669"/>
    <property type="project" value="UniProtKB-EC"/>
</dbReference>
<evidence type="ECO:0000256" key="7">
    <source>
        <dbReference type="ARBA" id="ARBA00016668"/>
    </source>
</evidence>
<feature type="transmembrane region" description="Helical" evidence="31">
    <location>
        <begin position="1013"/>
        <end position="1032"/>
    </location>
</feature>
<evidence type="ECO:0000256" key="8">
    <source>
        <dbReference type="ARBA" id="ARBA00022448"/>
    </source>
</evidence>
<dbReference type="InterPro" id="IPR003593">
    <property type="entry name" value="AAA+_ATPase"/>
</dbReference>
<sequence length="1476" mass="167823">MQRSPVEDASCLSKYFFWWTNPIMRKGFREKLRPSDVYQAPSQDAADILADRLKKEWDREVASGRKKPSLLRALARCFIRPFLLFGFLLYIGEATKTVQPQLLGRIIASFDPVHEPERANGYFLAFGLGLLFTARFLLLQPAMFGLHRLGMKIRIALFSIIYKKTLKLSSRVLDKISTGQLVSLMSANLGKFDQSLGMAHFVWISPLQCILCTGLIWELIDVNSFCALAAISLLGVLQAFLSHKMGPYKAQKVVLTNKRLALTSEIMENLHSVKAYGWEEIMETLIKNIRQDEVRLTRKIGSLRYFYSSAYFFSAIFVIVAAIVPHALSRGINLRRIFTTLSYCMVLRMTVTRQLPGSIQMWYDTMRLIWKIEEFLSKEEYKLMEYDLSITELELKDVTASWDEGPGELLERIKQENKANGHHNGDAGLFFTNLYVTPVLKDISLNLKKGEMLAVNGSMGSGKSSLLMTILGELVPSSGKIRHSGRISYSSQTAWIMPGTIRDNILFGLTYDEYRYKSVVKACQLEEVLTNECSSVHSFFQILHLPSDVQFGLFEAMGTLFVSEENKNKDFIQQFLCQQCLCKLMASKTRILVTNKIEHLKRADKILLLHNGESFFYGTFSELQSERPDFSSLLLGLEAYDNFSAERRCSILTETLHRVSVDESAGMRPERSAYRQVAPSMPVYIDERKSSVIVNTLGAARKASFIQIPEEEVRRTLPARKFSLVPENELVDESFMGSDVYHNHGVHMAGQRRQSVLAFMTNAQGQGRRDHLQSSFRRRLSVVPQSELASELDIYARRLSDSTYDITGVLEEENIEACLVNEIDEKEEVFETTKWNTYVRYVSNNKSLLYVLIFIFLIAAIEVAGSVAGIFLITDELWNEEHQRVEPNMTKYSNMSSPGKKNAIIVTPTGSYYILYIYVATSESLLAMGFFRGLPFVHTMITISKKLHQKMLHAVLSAPMSVLNTMKTGRIMNRFTKDMATIDDMLPLLMFDFVQLTVVVVGCILVVSIVRPYIFLAATPLAIIFIVMRKYFLRTGQQLKQLETEARSPIFSHLIISLKGLWTIRAFERQAYFENLFHKTLNTHTATWFLYLSTLRWFLFRADIIFVFFFTLTAWIAVGTNQDKPGEIGIVICLAMLILGTFQWCVATSIAVDGMMRSVDRVFKFIDLPSETPKPDKSKCSDLIIENADAQADSSWPNRGHIDVQNLTVKYTEGGHAVLKNLSFTVEGRQRVGILGRTGSGKSSLFNALLKLVYTDGDISIDGVNWNKMPLQKWRKAFGVMPQKVFIFTGPFRLNLDPYGCHSDEELWRVTEEVGLKTVIEQFPDKLDFQLEYGGYVLSNGHKQLICLARSILSGARILLLDEPSAHLDPITIKVLKKTLRQSFSTCTILLSEHRVEPLLECQSFLMMDKGQVKTYDSIQKLLNETSHLKQAISPAERLKLFPRRNSSMRGPQSKLSSVTQTLQEEAEDNIQDTRL</sequence>
<protein>
    <recommendedName>
        <fullName evidence="7 31">Cystic fibrosis transmembrane conductance regulator</fullName>
        <ecNumber evidence="6 31">5.6.1.6</ecNumber>
    </recommendedName>
    <alternativeName>
        <fullName evidence="25 31">ATP-binding cassette sub-family C member 7</fullName>
    </alternativeName>
    <alternativeName>
        <fullName evidence="26 31">Channel conductance-controlling ATPase</fullName>
    </alternativeName>
    <alternativeName>
        <fullName evidence="27 31">cAMP-dependent chloride channel</fullName>
    </alternativeName>
</protein>
<feature type="compositionally biased region" description="Polar residues" evidence="32">
    <location>
        <begin position="1445"/>
        <end position="1464"/>
    </location>
</feature>
<keyword evidence="12" id="KW-0677">Repeat</keyword>
<feature type="domain" description="ABC transmembrane type-1" evidence="34">
    <location>
        <begin position="83"/>
        <end position="353"/>
    </location>
</feature>